<dbReference type="InterPro" id="IPR003593">
    <property type="entry name" value="AAA+_ATPase"/>
</dbReference>
<dbReference type="Proteomes" id="UP000077857">
    <property type="component" value="Unassembled WGS sequence"/>
</dbReference>
<comment type="caution">
    <text evidence="3">The sequence shown here is derived from an EMBL/GenBank/DDBJ whole genome shotgun (WGS) entry which is preliminary data.</text>
</comment>
<feature type="non-terminal residue" evidence="3">
    <location>
        <position position="405"/>
    </location>
</feature>
<dbReference type="GO" id="GO:0000725">
    <property type="term" value="P:recombinational repair"/>
    <property type="evidence" value="ECO:0007669"/>
    <property type="project" value="TreeGrafter"/>
</dbReference>
<organism evidence="3 4">
    <name type="scientific">Methylomonas koyamae</name>
    <dbReference type="NCBI Taxonomy" id="702114"/>
    <lineage>
        <taxon>Bacteria</taxon>
        <taxon>Pseudomonadati</taxon>
        <taxon>Pseudomonadota</taxon>
        <taxon>Gammaproteobacteria</taxon>
        <taxon>Methylococcales</taxon>
        <taxon>Methylococcaceae</taxon>
        <taxon>Methylomonas</taxon>
    </lineage>
</organism>
<dbReference type="SUPFAM" id="SSF52540">
    <property type="entry name" value="P-loop containing nucleoside triphosphate hydrolases"/>
    <property type="match status" value="1"/>
</dbReference>
<dbReference type="Pfam" id="PF13481">
    <property type="entry name" value="AAA_25"/>
    <property type="match status" value="1"/>
</dbReference>
<sequence length="405" mass="43596">MKSQDRKRAELEKLEALTKPVTEKAVKQARKHGSTSAPTKAGKPQASCKTIYRRLDSVKSKPIDWLWPGRIACGKVTLIAGDPGLGKSQITAALAGIVTTGGLWPVDKDKSPQGAVLFLSAEDDAADTIRPRLEAVDADLSRCIVVDAIVDTDEAGTIRQRSISLKSDLSRLEAVIKDIGEVRLIIIDPITAYLGGIDSHKTSDVRDLLAPLATFAERHKVAILGISHLNKSNTQDALLRVNGSLAFVAAARAAFIAVKDKNNPARRLLLPLKNNLAKDVGGFAFSIVDCTLDNGLNTSRIEWEPDPVNMTADEAMNAKPAREESGAVDEARQFLLDLLSIGPMASSDVKDEAEKAGFSWATIRRAKENGGIESKKSGFDNGWIWSLSEDAHTKMLKPGACDLSA</sequence>
<gene>
    <name evidence="3" type="ORF">A1507_22845</name>
</gene>
<accession>A0A177NTL7</accession>
<evidence type="ECO:0000313" key="3">
    <source>
        <dbReference type="EMBL" id="OAI20420.1"/>
    </source>
</evidence>
<evidence type="ECO:0000313" key="4">
    <source>
        <dbReference type="Proteomes" id="UP000077857"/>
    </source>
</evidence>
<feature type="region of interest" description="Disordered" evidence="1">
    <location>
        <begin position="21"/>
        <end position="45"/>
    </location>
</feature>
<proteinExistence type="predicted"/>
<dbReference type="RefSeq" id="WP_064039128.1">
    <property type="nucleotide sequence ID" value="NZ_LUUJ01000026.1"/>
</dbReference>
<dbReference type="InterPro" id="IPR027417">
    <property type="entry name" value="P-loop_NTPase"/>
</dbReference>
<evidence type="ECO:0000256" key="1">
    <source>
        <dbReference type="SAM" id="MobiDB-lite"/>
    </source>
</evidence>
<reference evidence="3 4" key="1">
    <citation type="submission" date="2016-03" db="EMBL/GenBank/DDBJ databases">
        <authorList>
            <person name="Ploux O."/>
        </authorList>
    </citation>
    <scope>NUCLEOTIDE SEQUENCE [LARGE SCALE GENOMIC DNA]</scope>
    <source>
        <strain evidence="3 4">R-45378</strain>
    </source>
</reference>
<dbReference type="Gene3D" id="3.40.50.300">
    <property type="entry name" value="P-loop containing nucleotide triphosphate hydrolases"/>
    <property type="match status" value="1"/>
</dbReference>
<dbReference type="SMART" id="SM00382">
    <property type="entry name" value="AAA"/>
    <property type="match status" value="1"/>
</dbReference>
<dbReference type="OrthoDB" id="8905164at2"/>
<evidence type="ECO:0000259" key="2">
    <source>
        <dbReference type="SMART" id="SM00382"/>
    </source>
</evidence>
<dbReference type="PANTHER" id="PTHR32472:SF10">
    <property type="entry name" value="DNA REPAIR PROTEIN RADA-LIKE PROTEIN"/>
    <property type="match status" value="1"/>
</dbReference>
<dbReference type="AlphaFoldDB" id="A0A177NTL7"/>
<dbReference type="PANTHER" id="PTHR32472">
    <property type="entry name" value="DNA REPAIR PROTEIN RADA"/>
    <property type="match status" value="1"/>
</dbReference>
<protein>
    <recommendedName>
        <fullName evidence="2">AAA+ ATPase domain-containing protein</fullName>
    </recommendedName>
</protein>
<feature type="domain" description="AAA+ ATPase" evidence="2">
    <location>
        <begin position="73"/>
        <end position="251"/>
    </location>
</feature>
<name>A0A177NTL7_9GAMM</name>
<dbReference type="EMBL" id="LUUJ01000026">
    <property type="protein sequence ID" value="OAI20420.1"/>
    <property type="molecule type" value="Genomic_DNA"/>
</dbReference>